<protein>
    <recommendedName>
        <fullName evidence="2">CARDB domain-containing protein</fullName>
    </recommendedName>
</protein>
<accession>X1D924</accession>
<comment type="caution">
    <text evidence="1">The sequence shown here is derived from an EMBL/GenBank/DDBJ whole genome shotgun (WGS) entry which is preliminary data.</text>
</comment>
<gene>
    <name evidence="1" type="ORF">S01H4_48630</name>
</gene>
<evidence type="ECO:0000313" key="1">
    <source>
        <dbReference type="EMBL" id="GAG92926.1"/>
    </source>
</evidence>
<organism evidence="1">
    <name type="scientific">marine sediment metagenome</name>
    <dbReference type="NCBI Taxonomy" id="412755"/>
    <lineage>
        <taxon>unclassified sequences</taxon>
        <taxon>metagenomes</taxon>
        <taxon>ecological metagenomes</taxon>
    </lineage>
</organism>
<evidence type="ECO:0008006" key="2">
    <source>
        <dbReference type="Google" id="ProtNLM"/>
    </source>
</evidence>
<proteinExistence type="predicted"/>
<name>X1D924_9ZZZZ</name>
<feature type="non-terminal residue" evidence="1">
    <location>
        <position position="109"/>
    </location>
</feature>
<dbReference type="AlphaFoldDB" id="X1D924"/>
<dbReference type="EMBL" id="BART01027429">
    <property type="protein sequence ID" value="GAG92926.1"/>
    <property type="molecule type" value="Genomic_DNA"/>
</dbReference>
<sequence>MTIAYSQLAQERENSTSPAVIYTLIAGDTVQAFIKVANTTSASATVSVFHDVLGSTYDETTAILWGIEIGPGQFLEVDKIFMDTTGATLAYSSSVANALTATVYGVIKA</sequence>
<reference evidence="1" key="1">
    <citation type="journal article" date="2014" name="Front. Microbiol.">
        <title>High frequency of phylogenetically diverse reductive dehalogenase-homologous genes in deep subseafloor sedimentary metagenomes.</title>
        <authorList>
            <person name="Kawai M."/>
            <person name="Futagami T."/>
            <person name="Toyoda A."/>
            <person name="Takaki Y."/>
            <person name="Nishi S."/>
            <person name="Hori S."/>
            <person name="Arai W."/>
            <person name="Tsubouchi T."/>
            <person name="Morono Y."/>
            <person name="Uchiyama I."/>
            <person name="Ito T."/>
            <person name="Fujiyama A."/>
            <person name="Inagaki F."/>
            <person name="Takami H."/>
        </authorList>
    </citation>
    <scope>NUCLEOTIDE SEQUENCE</scope>
    <source>
        <strain evidence="1">Expedition CK06-06</strain>
    </source>
</reference>